<dbReference type="PANTHER" id="PTHR30251">
    <property type="entry name" value="PILUS ASSEMBLY CHAPERONE"/>
    <property type="match status" value="1"/>
</dbReference>
<dbReference type="OrthoDB" id="511700at2"/>
<dbReference type="InterPro" id="IPR013783">
    <property type="entry name" value="Ig-like_fold"/>
</dbReference>
<dbReference type="InterPro" id="IPR008962">
    <property type="entry name" value="PapD-like_sf"/>
</dbReference>
<dbReference type="GO" id="GO:0030288">
    <property type="term" value="C:outer membrane-bounded periplasmic space"/>
    <property type="evidence" value="ECO:0007669"/>
    <property type="project" value="InterPro"/>
</dbReference>
<dbReference type="InterPro" id="IPR050643">
    <property type="entry name" value="Periplasmic_pilus_chap"/>
</dbReference>
<dbReference type="Pfam" id="PF00345">
    <property type="entry name" value="PapD_N"/>
    <property type="match status" value="1"/>
</dbReference>
<reference evidence="3 4" key="1">
    <citation type="submission" date="2014-12" db="EMBL/GenBank/DDBJ databases">
        <title>16Stimator: statistical estimation of ribosomal gene copy numbers from draft genome assemblies.</title>
        <authorList>
            <person name="Perisin M.A."/>
            <person name="Vetter M."/>
            <person name="Gilbert J.A."/>
            <person name="Bergelson J."/>
        </authorList>
    </citation>
    <scope>NUCLEOTIDE SEQUENCE [LARGE SCALE GENOMIC DNA]</scope>
    <source>
        <strain evidence="3 4">MEJ076</strain>
    </source>
</reference>
<gene>
    <name evidence="3" type="ORF">RU07_18675</name>
</gene>
<evidence type="ECO:0000256" key="1">
    <source>
        <dbReference type="SAM" id="SignalP"/>
    </source>
</evidence>
<dbReference type="SUPFAM" id="SSF49354">
    <property type="entry name" value="PapD-like"/>
    <property type="match status" value="1"/>
</dbReference>
<evidence type="ECO:0000313" key="4">
    <source>
        <dbReference type="Proteomes" id="UP000035017"/>
    </source>
</evidence>
<feature type="chain" id="PRO_5002226223" evidence="1">
    <location>
        <begin position="23"/>
        <end position="236"/>
    </location>
</feature>
<comment type="caution">
    <text evidence="3">The sequence shown here is derived from an EMBL/GenBank/DDBJ whole genome shotgun (WGS) entry which is preliminary data.</text>
</comment>
<sequence length="236" mass="25096">MRLNHFAVTLTAALCLTQPASAASLRVAPVLIDLKAPTATSHINLWNDAQKPMNVQVRVFRWSQENGSDVLTPATDVVASPPITSVKPGGQTLVRIVRTAKAPVAREESYRLVVDELPAAGRQASTVVMVVRHSIPIFFEQNSTSDASVEWSVAPAVGGYRVTAINKGDKRLKVANLSVKAGNALLARRNGLVGYVLGRSSVNWFVEGKKFSGGAITVQGEKEGGSFHATAKLKGG</sequence>
<evidence type="ECO:0000259" key="2">
    <source>
        <dbReference type="Pfam" id="PF00345"/>
    </source>
</evidence>
<dbReference type="GO" id="GO:0071555">
    <property type="term" value="P:cell wall organization"/>
    <property type="evidence" value="ECO:0007669"/>
    <property type="project" value="InterPro"/>
</dbReference>
<organism evidence="3 4">
    <name type="scientific">Agrobacterium tumefaciens</name>
    <dbReference type="NCBI Taxonomy" id="358"/>
    <lineage>
        <taxon>Bacteria</taxon>
        <taxon>Pseudomonadati</taxon>
        <taxon>Pseudomonadota</taxon>
        <taxon>Alphaproteobacteria</taxon>
        <taxon>Hyphomicrobiales</taxon>
        <taxon>Rhizobiaceae</taxon>
        <taxon>Rhizobium/Agrobacterium group</taxon>
        <taxon>Agrobacterium</taxon>
        <taxon>Agrobacterium tumefaciens complex</taxon>
    </lineage>
</organism>
<dbReference type="Gene3D" id="2.60.40.10">
    <property type="entry name" value="Immunoglobulins"/>
    <property type="match status" value="1"/>
</dbReference>
<keyword evidence="1" id="KW-0732">Signal</keyword>
<evidence type="ECO:0000313" key="3">
    <source>
        <dbReference type="EMBL" id="KIP99637.1"/>
    </source>
</evidence>
<dbReference type="InterPro" id="IPR016147">
    <property type="entry name" value="Pili_assmbl_chaperone_N"/>
</dbReference>
<dbReference type="Proteomes" id="UP000035017">
    <property type="component" value="Unassembled WGS sequence"/>
</dbReference>
<dbReference type="AlphaFoldDB" id="A0A0D0KJV4"/>
<accession>A0A0D0KJV4</accession>
<dbReference type="PANTHER" id="PTHR30251:SF4">
    <property type="entry name" value="SLR1668 PROTEIN"/>
    <property type="match status" value="1"/>
</dbReference>
<dbReference type="EMBL" id="JXQV01000026">
    <property type="protein sequence ID" value="KIP99637.1"/>
    <property type="molecule type" value="Genomic_DNA"/>
</dbReference>
<feature type="domain" description="Pili assembly chaperone N-terminal" evidence="2">
    <location>
        <begin position="25"/>
        <end position="139"/>
    </location>
</feature>
<feature type="signal peptide" evidence="1">
    <location>
        <begin position="1"/>
        <end position="22"/>
    </location>
</feature>
<proteinExistence type="predicted"/>
<protein>
    <submittedName>
        <fullName evidence="3">Pilus assembly protein</fullName>
    </submittedName>
</protein>
<name>A0A0D0KJV4_AGRTU</name>